<evidence type="ECO:0000256" key="1">
    <source>
        <dbReference type="SAM" id="Phobius"/>
    </source>
</evidence>
<dbReference type="STRING" id="1032480.MLP_46580"/>
<gene>
    <name evidence="2" type="ordered locus">MLP_46580</name>
</gene>
<name>F5XEC4_MICPN</name>
<feature type="transmembrane region" description="Helical" evidence="1">
    <location>
        <begin position="67"/>
        <end position="85"/>
    </location>
</feature>
<dbReference type="eggNOG" id="ENOG5032X2Z">
    <property type="taxonomic scope" value="Bacteria"/>
</dbReference>
<accession>F5XEC4</accession>
<dbReference type="RefSeq" id="WP_013865501.1">
    <property type="nucleotide sequence ID" value="NC_015635.1"/>
</dbReference>
<keyword evidence="3" id="KW-1185">Reference proteome</keyword>
<dbReference type="HOGENOM" id="CLU_092084_0_0_11"/>
<dbReference type="AlphaFoldDB" id="F5XEC4"/>
<reference evidence="2 3" key="1">
    <citation type="submission" date="2011-05" db="EMBL/GenBank/DDBJ databases">
        <title>Whole genome sequence of Microlunatus phosphovorus NM-1.</title>
        <authorList>
            <person name="Hosoyama A."/>
            <person name="Sasaki K."/>
            <person name="Harada T."/>
            <person name="Igarashi R."/>
            <person name="Kawakoshi A."/>
            <person name="Sasagawa M."/>
            <person name="Fukada J."/>
            <person name="Nakamura S."/>
            <person name="Katano Y."/>
            <person name="Hanada S."/>
            <person name="Kamagata Y."/>
            <person name="Nakamura N."/>
            <person name="Yamazaki S."/>
            <person name="Fujita N."/>
        </authorList>
    </citation>
    <scope>NUCLEOTIDE SEQUENCE [LARGE SCALE GENOMIC DNA]</scope>
    <source>
        <strain evidence="3">ATCC 700054 / DSM 10555 / JCM 9379 / NBRC 101784 / NCIMB 13414 / VKM Ac-1990 / NM-1</strain>
    </source>
</reference>
<evidence type="ECO:0000313" key="3">
    <source>
        <dbReference type="Proteomes" id="UP000007947"/>
    </source>
</evidence>
<protein>
    <recommendedName>
        <fullName evidence="4">DUF4367 domain-containing protein</fullName>
    </recommendedName>
</protein>
<organism evidence="2 3">
    <name type="scientific">Microlunatus phosphovorus (strain ATCC 700054 / DSM 10555 / JCM 9379 / NBRC 101784 / NCIMB 13414 / VKM Ac-1990 / NM-1)</name>
    <dbReference type="NCBI Taxonomy" id="1032480"/>
    <lineage>
        <taxon>Bacteria</taxon>
        <taxon>Bacillati</taxon>
        <taxon>Actinomycetota</taxon>
        <taxon>Actinomycetes</taxon>
        <taxon>Propionibacteriales</taxon>
        <taxon>Propionibacteriaceae</taxon>
        <taxon>Microlunatus</taxon>
    </lineage>
</organism>
<keyword evidence="1" id="KW-0472">Membrane</keyword>
<dbReference type="OrthoDB" id="4328209at2"/>
<keyword evidence="1" id="KW-0812">Transmembrane</keyword>
<keyword evidence="1" id="KW-1133">Transmembrane helix</keyword>
<dbReference type="EMBL" id="AP012204">
    <property type="protein sequence ID" value="BAK37672.1"/>
    <property type="molecule type" value="Genomic_DNA"/>
</dbReference>
<evidence type="ECO:0000313" key="2">
    <source>
        <dbReference type="EMBL" id="BAK37672.1"/>
    </source>
</evidence>
<dbReference type="KEGG" id="mph:MLP_46580"/>
<proteinExistence type="predicted"/>
<evidence type="ECO:0008006" key="4">
    <source>
        <dbReference type="Google" id="ProtNLM"/>
    </source>
</evidence>
<dbReference type="Proteomes" id="UP000007947">
    <property type="component" value="Chromosome"/>
</dbReference>
<sequence>MTDRESIEPTDETLAAELVRAGHSITIDPVPDELVGNVLTAIRSAPSKNRRRWLGWWRWLRNRRRRLIAVVIAIVLLVGALSPPVRAAVGEWLRIGGVLIRTGPPPTSAPPSTPTPLVEGRTVMSLEQARAAVDFPIGLPSALGKPDQVTVTSDRRVVGMDWSIDGQPVHLDQFDGTISWVFLKQNWSTVTPTDVAGADAAWLADPHEIVYVDREGIEHRETARVSGPSLIWQPTLDGRELTVRLEGISRLEQARTIAESLR</sequence>